<dbReference type="InterPro" id="IPR049577">
    <property type="entry name" value="GMPP_N"/>
</dbReference>
<reference evidence="10 11" key="1">
    <citation type="submission" date="2017-06" db="EMBL/GenBank/DDBJ databases">
        <authorList>
            <person name="Kim H.J."/>
            <person name="Triplett B.A."/>
        </authorList>
    </citation>
    <scope>NUCLEOTIDE SEQUENCE [LARGE SCALE GENOMIC DNA]</scope>
    <source>
        <strain evidence="10 11">DSM 25597</strain>
    </source>
</reference>
<keyword evidence="5" id="KW-0547">Nucleotide-binding</keyword>
<dbReference type="RefSeq" id="WP_179218209.1">
    <property type="nucleotide sequence ID" value="NZ_BMEP01000005.1"/>
</dbReference>
<dbReference type="Pfam" id="PF00483">
    <property type="entry name" value="NTP_transferase"/>
    <property type="match status" value="1"/>
</dbReference>
<dbReference type="AlphaFoldDB" id="A0A239BL75"/>
<evidence type="ECO:0000259" key="9">
    <source>
        <dbReference type="Pfam" id="PF22640"/>
    </source>
</evidence>
<dbReference type="GO" id="GO:0005525">
    <property type="term" value="F:GTP binding"/>
    <property type="evidence" value="ECO:0007669"/>
    <property type="project" value="UniProtKB-KW"/>
</dbReference>
<keyword evidence="11" id="KW-1185">Reference proteome</keyword>
<evidence type="ECO:0000256" key="5">
    <source>
        <dbReference type="ARBA" id="ARBA00022741"/>
    </source>
</evidence>
<proteinExistence type="inferred from homology"/>
<gene>
    <name evidence="10" type="ORF">SAMN06265376_106290</name>
</gene>
<evidence type="ECO:0000256" key="1">
    <source>
        <dbReference type="ARBA" id="ARBA00006115"/>
    </source>
</evidence>
<dbReference type="GO" id="GO:0004475">
    <property type="term" value="F:mannose-1-phosphate guanylyltransferase (GTP) activity"/>
    <property type="evidence" value="ECO:0007669"/>
    <property type="project" value="UniProtKB-EC"/>
</dbReference>
<comment type="similarity">
    <text evidence="1">Belongs to the mannose-6-phosphate isomerase type 2 family.</text>
</comment>
<evidence type="ECO:0000256" key="7">
    <source>
        <dbReference type="ARBA" id="ARBA00047343"/>
    </source>
</evidence>
<keyword evidence="6" id="KW-0342">GTP-binding</keyword>
<organism evidence="10 11">
    <name type="scientific">Dokdonia pacifica</name>
    <dbReference type="NCBI Taxonomy" id="1627892"/>
    <lineage>
        <taxon>Bacteria</taxon>
        <taxon>Pseudomonadati</taxon>
        <taxon>Bacteroidota</taxon>
        <taxon>Flavobacteriia</taxon>
        <taxon>Flavobacteriales</taxon>
        <taxon>Flavobacteriaceae</taxon>
        <taxon>Dokdonia</taxon>
    </lineage>
</organism>
<accession>A0A239BL75</accession>
<protein>
    <recommendedName>
        <fullName evidence="2">mannose-1-phosphate guanylyltransferase</fullName>
        <ecNumber evidence="2">2.7.7.13</ecNumber>
    </recommendedName>
</protein>
<keyword evidence="4 10" id="KW-0548">Nucleotidyltransferase</keyword>
<dbReference type="InterPro" id="IPR005835">
    <property type="entry name" value="NTP_transferase_dom"/>
</dbReference>
<dbReference type="Proteomes" id="UP000198379">
    <property type="component" value="Unassembled WGS sequence"/>
</dbReference>
<dbReference type="PANTHER" id="PTHR46390">
    <property type="entry name" value="MANNOSE-1-PHOSPHATE GUANYLYLTRANSFERASE"/>
    <property type="match status" value="1"/>
</dbReference>
<dbReference type="PANTHER" id="PTHR46390:SF1">
    <property type="entry name" value="MANNOSE-1-PHOSPHATE GUANYLYLTRANSFERASE"/>
    <property type="match status" value="1"/>
</dbReference>
<dbReference type="Pfam" id="PF22640">
    <property type="entry name" value="ManC_GMP_beta-helix"/>
    <property type="match status" value="1"/>
</dbReference>
<evidence type="ECO:0000256" key="3">
    <source>
        <dbReference type="ARBA" id="ARBA00022679"/>
    </source>
</evidence>
<dbReference type="EC" id="2.7.7.13" evidence="2"/>
<comment type="catalytic activity">
    <reaction evidence="7">
        <text>alpha-D-mannose 1-phosphate + GTP + H(+) = GDP-alpha-D-mannose + diphosphate</text>
        <dbReference type="Rhea" id="RHEA:15229"/>
        <dbReference type="ChEBI" id="CHEBI:15378"/>
        <dbReference type="ChEBI" id="CHEBI:33019"/>
        <dbReference type="ChEBI" id="CHEBI:37565"/>
        <dbReference type="ChEBI" id="CHEBI:57527"/>
        <dbReference type="ChEBI" id="CHEBI:58409"/>
        <dbReference type="EC" id="2.7.7.13"/>
    </reaction>
</comment>
<dbReference type="CDD" id="cd02509">
    <property type="entry name" value="GDP-M1P_Guanylyltransferase"/>
    <property type="match status" value="1"/>
</dbReference>
<evidence type="ECO:0000256" key="2">
    <source>
        <dbReference type="ARBA" id="ARBA00012387"/>
    </source>
</evidence>
<evidence type="ECO:0000259" key="8">
    <source>
        <dbReference type="Pfam" id="PF00483"/>
    </source>
</evidence>
<sequence>MSIKNKNYYALLMAGGVGSRFWPVSVEAYPKQFHDMLGTGETLLQKTFKRLAKLVPEDQILILTNSKYNELVKEQIPEIKQKNIVLESAMRNTAPCILLSALKVEKENPDAVMIVAPSDAWIEDEDAFVHDLQIAFDASQEENVITTLGIQPTFPNTGYGYINYDQTDSAFAKAVKRFTEKPDYPTAKQFVESGEYLWNAGMFIWSAQTVLNGFKAHLPEMYALFANGIPVYNTPEEQTFIDRYYPDAENISIDYGIMEKHEQVKVVPATFDWNDLGTWGSLYEKMDKDQDQNAIINARVVTTNTSGTIIRTSGNKVVVVDGLQDYIIVEKEDVLVIVPKSKEQDIKEIRNTVQSKFGSNLG</sequence>
<dbReference type="SUPFAM" id="SSF159283">
    <property type="entry name" value="Guanosine diphospho-D-mannose pyrophosphorylase/mannose-6-phosphate isomerase linker domain"/>
    <property type="match status" value="1"/>
</dbReference>
<dbReference type="SUPFAM" id="SSF53448">
    <property type="entry name" value="Nucleotide-diphospho-sugar transferases"/>
    <property type="match status" value="1"/>
</dbReference>
<dbReference type="InterPro" id="IPR054566">
    <property type="entry name" value="ManC/GMP-like_b-helix"/>
</dbReference>
<dbReference type="InterPro" id="IPR051161">
    <property type="entry name" value="Mannose-6P_isomerase_type2"/>
</dbReference>
<dbReference type="InterPro" id="IPR029044">
    <property type="entry name" value="Nucleotide-diphossugar_trans"/>
</dbReference>
<evidence type="ECO:0000313" key="11">
    <source>
        <dbReference type="Proteomes" id="UP000198379"/>
    </source>
</evidence>
<dbReference type="GO" id="GO:0009298">
    <property type="term" value="P:GDP-mannose biosynthetic process"/>
    <property type="evidence" value="ECO:0007669"/>
    <property type="project" value="TreeGrafter"/>
</dbReference>
<evidence type="ECO:0000256" key="4">
    <source>
        <dbReference type="ARBA" id="ARBA00022695"/>
    </source>
</evidence>
<dbReference type="EMBL" id="FZNY01000006">
    <property type="protein sequence ID" value="SNS08957.1"/>
    <property type="molecule type" value="Genomic_DNA"/>
</dbReference>
<evidence type="ECO:0000256" key="6">
    <source>
        <dbReference type="ARBA" id="ARBA00023134"/>
    </source>
</evidence>
<feature type="domain" description="MannoseP isomerase/GMP-like beta-helix" evidence="9">
    <location>
        <begin position="299"/>
        <end position="349"/>
    </location>
</feature>
<keyword evidence="3 10" id="KW-0808">Transferase</keyword>
<dbReference type="Gene3D" id="3.90.550.10">
    <property type="entry name" value="Spore Coat Polysaccharide Biosynthesis Protein SpsA, Chain A"/>
    <property type="match status" value="1"/>
</dbReference>
<name>A0A239BL75_9FLAO</name>
<feature type="domain" description="Nucleotidyl transferase" evidence="8">
    <location>
        <begin position="10"/>
        <end position="291"/>
    </location>
</feature>
<dbReference type="FunFam" id="3.90.550.10:FF:000046">
    <property type="entry name" value="Mannose-1-phosphate guanylyltransferase (GDP)"/>
    <property type="match status" value="1"/>
</dbReference>
<evidence type="ECO:0000313" key="10">
    <source>
        <dbReference type="EMBL" id="SNS08957.1"/>
    </source>
</evidence>